<keyword evidence="3" id="KW-1185">Reference proteome</keyword>
<proteinExistence type="predicted"/>
<dbReference type="EMBL" id="BMVG01000002">
    <property type="protein sequence ID" value="GHE00521.1"/>
    <property type="molecule type" value="Genomic_DNA"/>
</dbReference>
<reference evidence="2" key="1">
    <citation type="journal article" date="2014" name="Int. J. Syst. Evol. Microbiol.">
        <title>Complete genome sequence of Corynebacterium casei LMG S-19264T (=DSM 44701T), isolated from a smear-ripened cheese.</title>
        <authorList>
            <consortium name="US DOE Joint Genome Institute (JGI-PGF)"/>
            <person name="Walter F."/>
            <person name="Albersmeier A."/>
            <person name="Kalinowski J."/>
            <person name="Ruckert C."/>
        </authorList>
    </citation>
    <scope>NUCLEOTIDE SEQUENCE</scope>
    <source>
        <strain evidence="2">JCM 4714</strain>
    </source>
</reference>
<accession>A0A919D2D0</accession>
<organism evidence="2 3">
    <name type="scientific">Streptomyces alanosinicus</name>
    <dbReference type="NCBI Taxonomy" id="68171"/>
    <lineage>
        <taxon>Bacteria</taxon>
        <taxon>Bacillati</taxon>
        <taxon>Actinomycetota</taxon>
        <taxon>Actinomycetes</taxon>
        <taxon>Kitasatosporales</taxon>
        <taxon>Streptomycetaceae</taxon>
        <taxon>Streptomyces</taxon>
    </lineage>
</organism>
<gene>
    <name evidence="2" type="ORF">GCM10010339_16030</name>
</gene>
<name>A0A919D2D0_9ACTN</name>
<dbReference type="AlphaFoldDB" id="A0A919D2D0"/>
<evidence type="ECO:0000313" key="3">
    <source>
        <dbReference type="Proteomes" id="UP000655443"/>
    </source>
</evidence>
<dbReference type="Proteomes" id="UP000655443">
    <property type="component" value="Unassembled WGS sequence"/>
</dbReference>
<reference evidence="2" key="2">
    <citation type="submission" date="2020-09" db="EMBL/GenBank/DDBJ databases">
        <authorList>
            <person name="Sun Q."/>
            <person name="Ohkuma M."/>
        </authorList>
    </citation>
    <scope>NUCLEOTIDE SEQUENCE</scope>
    <source>
        <strain evidence="2">JCM 4714</strain>
    </source>
</reference>
<feature type="region of interest" description="Disordered" evidence="1">
    <location>
        <begin position="35"/>
        <end position="73"/>
    </location>
</feature>
<sequence>MLVRALQLTVGQLPDGGERPLDAGRSATAPHELLKILPNLRDTPHRHPRPKPSEIPRTYPDSPARAMDVILDP</sequence>
<evidence type="ECO:0000313" key="2">
    <source>
        <dbReference type="EMBL" id="GHE00521.1"/>
    </source>
</evidence>
<protein>
    <submittedName>
        <fullName evidence="2">Uncharacterized protein</fullName>
    </submittedName>
</protein>
<evidence type="ECO:0000256" key="1">
    <source>
        <dbReference type="SAM" id="MobiDB-lite"/>
    </source>
</evidence>
<comment type="caution">
    <text evidence="2">The sequence shown here is derived from an EMBL/GenBank/DDBJ whole genome shotgun (WGS) entry which is preliminary data.</text>
</comment>